<dbReference type="EMBL" id="JAULSO010000001">
    <property type="protein sequence ID" value="KAK3692427.1"/>
    <property type="molecule type" value="Genomic_DNA"/>
</dbReference>
<comment type="function">
    <text evidence="3">May catalyze the cis-trans isomerization of proline imidic peptide bonds in oligopeptides thereby assisting the folding of proteins. May also function as a chaperone, playing a role in intracellular transport of proteins. May also have a protein ubiquitin ligase activity acting as an E3 ubiquitin protein ligase or as a ubiquitin-ubiquitin ligase promoting elongation of ubiquitin chains on proteins.</text>
</comment>
<dbReference type="Pfam" id="PF04564">
    <property type="entry name" value="U-box"/>
    <property type="match status" value="1"/>
</dbReference>
<dbReference type="Gene3D" id="2.40.100.10">
    <property type="entry name" value="Cyclophilin-like"/>
    <property type="match status" value="1"/>
</dbReference>
<dbReference type="GO" id="GO:0071013">
    <property type="term" value="C:catalytic step 2 spliceosome"/>
    <property type="evidence" value="ECO:0007669"/>
    <property type="project" value="TreeGrafter"/>
</dbReference>
<dbReference type="EC" id="2.3.2.27" evidence="6"/>
<dbReference type="Gene3D" id="3.30.40.10">
    <property type="entry name" value="Zinc/RING finger domain, C3HC4 (zinc finger)"/>
    <property type="match status" value="1"/>
</dbReference>
<evidence type="ECO:0000256" key="9">
    <source>
        <dbReference type="ARBA" id="ARBA00022679"/>
    </source>
</evidence>
<feature type="domain" description="U-box" evidence="19">
    <location>
        <begin position="41"/>
        <end position="114"/>
    </location>
</feature>
<evidence type="ECO:0000256" key="12">
    <source>
        <dbReference type="ARBA" id="ARBA00023235"/>
    </source>
</evidence>
<dbReference type="Proteomes" id="UP001270362">
    <property type="component" value="Unassembled WGS sequence"/>
</dbReference>
<dbReference type="CDD" id="cd01923">
    <property type="entry name" value="cyclophilin_RING"/>
    <property type="match status" value="1"/>
</dbReference>
<comment type="catalytic activity">
    <reaction evidence="1">
        <text>S-ubiquitinyl-[E2 ubiquitin-conjugating enzyme]-L-cysteine + [acceptor protein]-L-lysine = [E2 ubiquitin-conjugating enzyme]-L-cysteine + N(6)-ubiquitinyl-[acceptor protein]-L-lysine.</text>
        <dbReference type="EC" id="2.3.2.27"/>
    </reaction>
</comment>
<dbReference type="GO" id="GO:0006457">
    <property type="term" value="P:protein folding"/>
    <property type="evidence" value="ECO:0007669"/>
    <property type="project" value="InterPro"/>
</dbReference>
<evidence type="ECO:0000313" key="21">
    <source>
        <dbReference type="Proteomes" id="UP001270362"/>
    </source>
</evidence>
<feature type="region of interest" description="Disordered" evidence="17">
    <location>
        <begin position="493"/>
        <end position="517"/>
    </location>
</feature>
<evidence type="ECO:0000313" key="20">
    <source>
        <dbReference type="EMBL" id="KAK3692427.1"/>
    </source>
</evidence>
<name>A0AAE1CFC4_9PEZI</name>
<dbReference type="InterPro" id="IPR003613">
    <property type="entry name" value="Ubox_domain"/>
</dbReference>
<keyword evidence="13" id="KW-0539">Nucleus</keyword>
<comment type="catalytic activity">
    <reaction evidence="2">
        <text>[protein]-peptidylproline (omega=180) = [protein]-peptidylproline (omega=0)</text>
        <dbReference type="Rhea" id="RHEA:16237"/>
        <dbReference type="Rhea" id="RHEA-COMP:10747"/>
        <dbReference type="Rhea" id="RHEA-COMP:10748"/>
        <dbReference type="ChEBI" id="CHEBI:83833"/>
        <dbReference type="ChEBI" id="CHEBI:83834"/>
        <dbReference type="EC" id="5.2.1.8"/>
    </reaction>
</comment>
<dbReference type="CDD" id="cd16663">
    <property type="entry name" value="RING-Ubox_PPIL2"/>
    <property type="match status" value="1"/>
</dbReference>
<evidence type="ECO:0000256" key="11">
    <source>
        <dbReference type="ARBA" id="ARBA00023110"/>
    </source>
</evidence>
<evidence type="ECO:0000256" key="7">
    <source>
        <dbReference type="ARBA" id="ARBA00013194"/>
    </source>
</evidence>
<evidence type="ECO:0000256" key="13">
    <source>
        <dbReference type="ARBA" id="ARBA00023242"/>
    </source>
</evidence>
<dbReference type="GO" id="GO:0061630">
    <property type="term" value="F:ubiquitin protein ligase activity"/>
    <property type="evidence" value="ECO:0007669"/>
    <property type="project" value="UniProtKB-EC"/>
</dbReference>
<dbReference type="PROSITE" id="PS51698">
    <property type="entry name" value="U_BOX"/>
    <property type="match status" value="1"/>
</dbReference>
<comment type="subcellular location">
    <subcellularLocation>
        <location evidence="4">Nucleus</location>
    </subcellularLocation>
</comment>
<evidence type="ECO:0000256" key="16">
    <source>
        <dbReference type="ARBA" id="ARBA00033051"/>
    </source>
</evidence>
<keyword evidence="21" id="KW-1185">Reference proteome</keyword>
<sequence length="589" mass="64793">MGKNTDKLYITHSEWSSADAYSASTGSNAGARAQSRGAAFRKLPFNFCAASLQPFKNPVCTPDGTIFDVEIIGAWLEKHPTNPVTGAPLTAKDLIRLNFARNGDTSGDRNAAAAPTDGKGELIDPVSFKVFTDNTHIVAVRHGTYANVFSWDTVERMNIKPKMWHDLVDDVEFGRKDIITLQDPQNAASRDLNQFKYLKDGEEALLTPEQIEDRKAGNVNIDALGRVGDKVLRAKEAVERARRERLAGGDVNRTNKALIKSSSSNHPHQSQIQERKVAPNAAFYTTGRAAASFTSTGLTPETSGERALLSDEEWMLKPKRVKNKGYARIETNLGDLNIELQTETAPKAVWNFVRLAQKGYYKDVAFHRNIKNFMIQGGDPSGTGRGGTSIWGKNFADEFEGPLTHDARGILSMANKGKNTNSSQFFITYRPAKHLDNKHTIFGRVVGGLDVLAKMEDTPVDEGSRPLNPIVVKNVVVFLDPFDEFLKEKSKREVDEKARAEVQRSGGTEDDRTTWTGKRIRADGGVTAADAAPSTVGKYLKSVSSEQQQDVQQAGQKGDDASRSTIDTWEEAPVRKKVKTGGFGNFDGW</sequence>
<dbReference type="EC" id="5.2.1.8" evidence="7"/>
<reference evidence="20" key="1">
    <citation type="journal article" date="2023" name="Mol. Phylogenet. Evol.">
        <title>Genome-scale phylogeny and comparative genomics of the fungal order Sordariales.</title>
        <authorList>
            <person name="Hensen N."/>
            <person name="Bonometti L."/>
            <person name="Westerberg I."/>
            <person name="Brannstrom I.O."/>
            <person name="Guillou S."/>
            <person name="Cros-Aarteil S."/>
            <person name="Calhoun S."/>
            <person name="Haridas S."/>
            <person name="Kuo A."/>
            <person name="Mondo S."/>
            <person name="Pangilinan J."/>
            <person name="Riley R."/>
            <person name="LaButti K."/>
            <person name="Andreopoulos B."/>
            <person name="Lipzen A."/>
            <person name="Chen C."/>
            <person name="Yan M."/>
            <person name="Daum C."/>
            <person name="Ng V."/>
            <person name="Clum A."/>
            <person name="Steindorff A."/>
            <person name="Ohm R.A."/>
            <person name="Martin F."/>
            <person name="Silar P."/>
            <person name="Natvig D.O."/>
            <person name="Lalanne C."/>
            <person name="Gautier V."/>
            <person name="Ament-Velasquez S.L."/>
            <person name="Kruys A."/>
            <person name="Hutchinson M.I."/>
            <person name="Powell A.J."/>
            <person name="Barry K."/>
            <person name="Miller A.N."/>
            <person name="Grigoriev I.V."/>
            <person name="Debuchy R."/>
            <person name="Gladieux P."/>
            <person name="Hiltunen Thoren M."/>
            <person name="Johannesson H."/>
        </authorList>
    </citation>
    <scope>NUCLEOTIDE SEQUENCE</scope>
    <source>
        <strain evidence="20">CBS 314.62</strain>
    </source>
</reference>
<dbReference type="InterPro" id="IPR013083">
    <property type="entry name" value="Znf_RING/FYVE/PHD"/>
</dbReference>
<feature type="compositionally biased region" description="Basic and acidic residues" evidence="17">
    <location>
        <begin position="493"/>
        <end position="513"/>
    </location>
</feature>
<evidence type="ECO:0000256" key="4">
    <source>
        <dbReference type="ARBA" id="ARBA00004123"/>
    </source>
</evidence>
<dbReference type="FunFam" id="3.30.40.10:FF:000079">
    <property type="entry name" value="Peptidyl-prolyl cis-trans isomerase 2"/>
    <property type="match status" value="1"/>
</dbReference>
<dbReference type="InterPro" id="IPR044666">
    <property type="entry name" value="Cyclophilin_A-like"/>
</dbReference>
<dbReference type="Pfam" id="PF00160">
    <property type="entry name" value="Pro_isomerase"/>
    <property type="match status" value="1"/>
</dbReference>
<comment type="caution">
    <text evidence="20">The sequence shown here is derived from an EMBL/GenBank/DDBJ whole genome shotgun (WGS) entry which is preliminary data.</text>
</comment>
<protein>
    <recommendedName>
        <fullName evidence="8">Peptidyl-prolyl cis-trans isomerase-like 2</fullName>
        <ecNumber evidence="6">2.3.2.27</ecNumber>
        <ecNumber evidence="7">5.2.1.8</ecNumber>
    </recommendedName>
    <alternativeName>
        <fullName evidence="14">Cyclophilin-60</fullName>
    </alternativeName>
    <alternativeName>
        <fullName evidence="15">Cyclophilin-like protein Cyp-60</fullName>
    </alternativeName>
    <alternativeName>
        <fullName evidence="16">RING-type E3 ubiquitin transferase isomerase-like 2</fullName>
    </alternativeName>
</protein>
<evidence type="ECO:0000256" key="10">
    <source>
        <dbReference type="ARBA" id="ARBA00022786"/>
    </source>
</evidence>
<dbReference type="SMART" id="SM00504">
    <property type="entry name" value="Ubox"/>
    <property type="match status" value="1"/>
</dbReference>
<dbReference type="GO" id="GO:0003755">
    <property type="term" value="F:peptidyl-prolyl cis-trans isomerase activity"/>
    <property type="evidence" value="ECO:0007669"/>
    <property type="project" value="UniProtKB-KW"/>
</dbReference>
<evidence type="ECO:0000256" key="2">
    <source>
        <dbReference type="ARBA" id="ARBA00000971"/>
    </source>
</evidence>
<evidence type="ECO:0000256" key="3">
    <source>
        <dbReference type="ARBA" id="ARBA00003697"/>
    </source>
</evidence>
<evidence type="ECO:0000259" key="19">
    <source>
        <dbReference type="PROSITE" id="PS51698"/>
    </source>
</evidence>
<feature type="compositionally biased region" description="Low complexity" evidence="17">
    <location>
        <begin position="541"/>
        <end position="556"/>
    </location>
</feature>
<keyword evidence="9" id="KW-0808">Transferase</keyword>
<keyword evidence="10" id="KW-0833">Ubl conjugation pathway</keyword>
<dbReference type="InterPro" id="IPR002130">
    <property type="entry name" value="Cyclophilin-type_PPIase_dom"/>
</dbReference>
<dbReference type="PANTHER" id="PTHR45625">
    <property type="entry name" value="PEPTIDYL-PROLYL CIS-TRANS ISOMERASE-RELATED"/>
    <property type="match status" value="1"/>
</dbReference>
<keyword evidence="11" id="KW-0697">Rotamase</keyword>
<evidence type="ECO:0000256" key="1">
    <source>
        <dbReference type="ARBA" id="ARBA00000900"/>
    </source>
</evidence>
<reference evidence="20" key="2">
    <citation type="submission" date="2023-06" db="EMBL/GenBank/DDBJ databases">
        <authorList>
            <consortium name="Lawrence Berkeley National Laboratory"/>
            <person name="Haridas S."/>
            <person name="Hensen N."/>
            <person name="Bonometti L."/>
            <person name="Westerberg I."/>
            <person name="Brannstrom I.O."/>
            <person name="Guillou S."/>
            <person name="Cros-Aarteil S."/>
            <person name="Calhoun S."/>
            <person name="Kuo A."/>
            <person name="Mondo S."/>
            <person name="Pangilinan J."/>
            <person name="Riley R."/>
            <person name="Labutti K."/>
            <person name="Andreopoulos B."/>
            <person name="Lipzen A."/>
            <person name="Chen C."/>
            <person name="Yanf M."/>
            <person name="Daum C."/>
            <person name="Ng V."/>
            <person name="Clum A."/>
            <person name="Steindorff A."/>
            <person name="Ohm R."/>
            <person name="Martin F."/>
            <person name="Silar P."/>
            <person name="Natvig D."/>
            <person name="Lalanne C."/>
            <person name="Gautier V."/>
            <person name="Ament-Velasquez S.L."/>
            <person name="Kruys A."/>
            <person name="Hutchinson M.I."/>
            <person name="Powell A.J."/>
            <person name="Barry K."/>
            <person name="Miller A.N."/>
            <person name="Grigoriev I.V."/>
            <person name="Debuchy R."/>
            <person name="Gladieux P."/>
            <person name="Thoren M.H."/>
            <person name="Johannesson H."/>
        </authorList>
    </citation>
    <scope>NUCLEOTIDE SEQUENCE</scope>
    <source>
        <strain evidence="20">CBS 314.62</strain>
    </source>
</reference>
<dbReference type="PROSITE" id="PS00170">
    <property type="entry name" value="CSA_PPIASE_1"/>
    <property type="match status" value="1"/>
</dbReference>
<organism evidence="20 21">
    <name type="scientific">Podospora appendiculata</name>
    <dbReference type="NCBI Taxonomy" id="314037"/>
    <lineage>
        <taxon>Eukaryota</taxon>
        <taxon>Fungi</taxon>
        <taxon>Dikarya</taxon>
        <taxon>Ascomycota</taxon>
        <taxon>Pezizomycotina</taxon>
        <taxon>Sordariomycetes</taxon>
        <taxon>Sordariomycetidae</taxon>
        <taxon>Sordariales</taxon>
        <taxon>Podosporaceae</taxon>
        <taxon>Podospora</taxon>
    </lineage>
</organism>
<keyword evidence="12 20" id="KW-0413">Isomerase</keyword>
<feature type="region of interest" description="Disordered" evidence="17">
    <location>
        <begin position="538"/>
        <end position="589"/>
    </location>
</feature>
<evidence type="ECO:0000256" key="5">
    <source>
        <dbReference type="ARBA" id="ARBA00007930"/>
    </source>
</evidence>
<dbReference type="PANTHER" id="PTHR45625:SF1">
    <property type="entry name" value="RING-TYPE E3 UBIQUITIN-PROTEIN LIGASE PPIL2"/>
    <property type="match status" value="1"/>
</dbReference>
<dbReference type="PRINTS" id="PR00153">
    <property type="entry name" value="CSAPPISMRASE"/>
</dbReference>
<comment type="similarity">
    <text evidence="5">Belongs to the cyclophilin-type PPIase family. PPIL2 subfamily.</text>
</comment>
<proteinExistence type="inferred from homology"/>
<dbReference type="InterPro" id="IPR026951">
    <property type="entry name" value="PPIL2_U-box_dom"/>
</dbReference>
<gene>
    <name evidence="20" type="ORF">B0T22DRAFT_447249</name>
</gene>
<dbReference type="AlphaFoldDB" id="A0AAE1CFC4"/>
<evidence type="ECO:0000259" key="18">
    <source>
        <dbReference type="PROSITE" id="PS50072"/>
    </source>
</evidence>
<feature type="domain" description="PPIase cyclophilin-type" evidence="18">
    <location>
        <begin position="330"/>
        <end position="477"/>
    </location>
</feature>
<accession>A0AAE1CFC4</accession>
<dbReference type="PROSITE" id="PS50072">
    <property type="entry name" value="CSA_PPIASE_2"/>
    <property type="match status" value="1"/>
</dbReference>
<evidence type="ECO:0000256" key="14">
    <source>
        <dbReference type="ARBA" id="ARBA00030661"/>
    </source>
</evidence>
<evidence type="ECO:0000256" key="6">
    <source>
        <dbReference type="ARBA" id="ARBA00012483"/>
    </source>
</evidence>
<dbReference type="InterPro" id="IPR029000">
    <property type="entry name" value="Cyclophilin-like_dom_sf"/>
</dbReference>
<dbReference type="FunFam" id="2.40.100.10:FF:000014">
    <property type="entry name" value="Peptidyl-prolyl cis-trans isomerase cyp65"/>
    <property type="match status" value="1"/>
</dbReference>
<dbReference type="SUPFAM" id="SSF50891">
    <property type="entry name" value="Cyclophilin-like"/>
    <property type="match status" value="1"/>
</dbReference>
<evidence type="ECO:0000256" key="8">
    <source>
        <dbReference type="ARBA" id="ARBA00020592"/>
    </source>
</evidence>
<evidence type="ECO:0000256" key="15">
    <source>
        <dbReference type="ARBA" id="ARBA00030942"/>
    </source>
</evidence>
<dbReference type="SUPFAM" id="SSF57850">
    <property type="entry name" value="RING/U-box"/>
    <property type="match status" value="1"/>
</dbReference>
<dbReference type="InterPro" id="IPR020892">
    <property type="entry name" value="Cyclophilin-type_PPIase_CS"/>
</dbReference>
<dbReference type="GO" id="GO:0000209">
    <property type="term" value="P:protein polyubiquitination"/>
    <property type="evidence" value="ECO:0007669"/>
    <property type="project" value="TreeGrafter"/>
</dbReference>
<evidence type="ECO:0000256" key="17">
    <source>
        <dbReference type="SAM" id="MobiDB-lite"/>
    </source>
</evidence>